<dbReference type="Pfam" id="PF18322">
    <property type="entry name" value="CLIP_1"/>
    <property type="match status" value="1"/>
</dbReference>
<accession>A0A7R8W636</accession>
<feature type="compositionally biased region" description="Low complexity" evidence="1">
    <location>
        <begin position="86"/>
        <end position="103"/>
    </location>
</feature>
<protein>
    <submittedName>
        <fullName evidence="5">Uncharacterized protein</fullName>
    </submittedName>
</protein>
<sequence>MMYAVLLASLISLAAGSSGAGSGAGAGPGFGASFGGGGGRGGGAPNSNGYVPRPMPPMDADGDRYWWQKMKPFSNPKAFASGQQNHFSGGSSQTFSSGQQSHFNGGGGSRVCGPGQDCVAVSRCQNGQYNPAYEQPSIDLRTKFPRSSRRFKSTVLLGNNPARICRHRDVPQINNKQSVLLRTDQLALLTNRTQTVPTSKPTAFYLLSFPTSNHIPPLKYQALDNSTLFANPPTNASLLACVIVGTTFYKVLIRRAAPFKQRARLGVSLVKVELSGSLDLVEGLLDLVVGSFLDQLPNNLDQLLNNLDQLLNSPDQHPSNLDRLLRVLLLSHNSRRFRLQSKRMVHHRLPNNLDQLLNSPDQLPSSLDQLLNSLDQLPNNLDQLLNSPDQLPSSLDQLLNSLDQLPNSLDQSHNNLDRLLLLSLSSNHFQLQSKLMVHHRLPNNLDLLPSNLDQFPNSLDQHPNSLDQHPNSPDQFPSNPDQSLSNPDQSLSNPDQFHLLPNKSHFQLQIKHMVHQNVPKIPYRRLRTLYRILRNQTPSLNNFKTLPVFGTGNQDTVSCTPPKLDCVSVQRCHNGLYNPEYKGDPTIDMTVKDSRACGPIGLFTCCEADPWPADSILTNQVQQDFNIPQQPAQQPNQQPYIPSGQAGQTFTSHQNQPSFPSQPNRPTFQQQPNQQPYIPTGQAGQTSHQNQPSFPSQPNRPTFQSQQQPNQQPYIPTGQAGQTFTNQQNQQSFNQGRPFSQNQPTVLGPNGQPLPPLRPLPPPQPYTGPLAEDTPVEQCAAALICVYQNQCNSTGYIKGEPQPEDDLVTYRVQLTPCINNAEGGFIGVCCRDPDYTDPWPQCLELQPGTQKYIMMGCAGKRRKRSAQGEEQPSKLDDLISGVLQGEEPELPKPKSAAEGGFPEVVEERRSYVPPSNYYEGECGIEYDCVPWYLCLNGWINREGTGILDLRKQEANGTDADAAPQVSERHGGGYFGGFSTIPDKKCTQSTGENGVCCHKPVATSCPSEMRCHDGWHCPRHDGSQFADIRLHPRRDGLLFPSWSNKEDDASNFGHYTFKEEAL</sequence>
<feature type="region of interest" description="Disordered" evidence="1">
    <location>
        <begin position="452"/>
        <end position="498"/>
    </location>
</feature>
<dbReference type="InterPro" id="IPR041515">
    <property type="entry name" value="PPAF-2-like_Clip"/>
</dbReference>
<evidence type="ECO:0000313" key="5">
    <source>
        <dbReference type="EMBL" id="CAD7225647.1"/>
    </source>
</evidence>
<feature type="chain" id="PRO_5043635763" evidence="2">
    <location>
        <begin position="17"/>
        <end position="1061"/>
    </location>
</feature>
<dbReference type="Pfam" id="PF18399">
    <property type="entry name" value="CLIP_SPH_Scar"/>
    <property type="match status" value="1"/>
</dbReference>
<feature type="domain" description="Inactive serine protease scarface clip-domain" evidence="4">
    <location>
        <begin position="779"/>
        <end position="841"/>
    </location>
</feature>
<dbReference type="InterPro" id="IPR036641">
    <property type="entry name" value="HPT_dom_sf"/>
</dbReference>
<dbReference type="AlphaFoldDB" id="A0A7R8W636"/>
<feature type="region of interest" description="Disordered" evidence="1">
    <location>
        <begin position="78"/>
        <end position="108"/>
    </location>
</feature>
<reference evidence="5" key="1">
    <citation type="submission" date="2020-11" db="EMBL/GenBank/DDBJ databases">
        <authorList>
            <person name="Tran Van P."/>
        </authorList>
    </citation>
    <scope>NUCLEOTIDE SEQUENCE</scope>
</reference>
<dbReference type="EMBL" id="OB660623">
    <property type="protein sequence ID" value="CAD7225647.1"/>
    <property type="molecule type" value="Genomic_DNA"/>
</dbReference>
<dbReference type="GO" id="GO:0000160">
    <property type="term" value="P:phosphorelay signal transduction system"/>
    <property type="evidence" value="ECO:0007669"/>
    <property type="project" value="InterPro"/>
</dbReference>
<name>A0A7R8W636_9CRUS</name>
<gene>
    <name evidence="5" type="ORF">CTOB1V02_LOCUS3582</name>
</gene>
<evidence type="ECO:0000256" key="2">
    <source>
        <dbReference type="SAM" id="SignalP"/>
    </source>
</evidence>
<feature type="compositionally biased region" description="Polar residues" evidence="1">
    <location>
        <begin position="454"/>
        <end position="495"/>
    </location>
</feature>
<feature type="compositionally biased region" description="Polar residues" evidence="1">
    <location>
        <begin position="645"/>
        <end position="700"/>
    </location>
</feature>
<feature type="compositionally biased region" description="Low complexity" evidence="1">
    <location>
        <begin position="629"/>
        <end position="639"/>
    </location>
</feature>
<dbReference type="OrthoDB" id="10064156at2759"/>
<keyword evidence="2" id="KW-0732">Signal</keyword>
<dbReference type="InterPro" id="IPR040973">
    <property type="entry name" value="CLIP_SPH_Scar"/>
</dbReference>
<evidence type="ECO:0000259" key="4">
    <source>
        <dbReference type="Pfam" id="PF18399"/>
    </source>
</evidence>
<evidence type="ECO:0000256" key="1">
    <source>
        <dbReference type="SAM" id="MobiDB-lite"/>
    </source>
</evidence>
<feature type="compositionally biased region" description="Low complexity" evidence="1">
    <location>
        <begin position="701"/>
        <end position="736"/>
    </location>
</feature>
<dbReference type="SUPFAM" id="SSF47226">
    <property type="entry name" value="Histidine-containing phosphotransfer domain, HPT domain"/>
    <property type="match status" value="1"/>
</dbReference>
<proteinExistence type="predicted"/>
<organism evidence="5">
    <name type="scientific">Cyprideis torosa</name>
    <dbReference type="NCBI Taxonomy" id="163714"/>
    <lineage>
        <taxon>Eukaryota</taxon>
        <taxon>Metazoa</taxon>
        <taxon>Ecdysozoa</taxon>
        <taxon>Arthropoda</taxon>
        <taxon>Crustacea</taxon>
        <taxon>Oligostraca</taxon>
        <taxon>Ostracoda</taxon>
        <taxon>Podocopa</taxon>
        <taxon>Podocopida</taxon>
        <taxon>Cytherocopina</taxon>
        <taxon>Cytheroidea</taxon>
        <taxon>Cytherideidae</taxon>
        <taxon>Cyprideis</taxon>
    </lineage>
</organism>
<feature type="compositionally biased region" description="Pro residues" evidence="1">
    <location>
        <begin position="752"/>
        <end position="766"/>
    </location>
</feature>
<feature type="domain" description="PPAF-2-like Clip" evidence="3">
    <location>
        <begin position="919"/>
        <end position="986"/>
    </location>
</feature>
<feature type="signal peptide" evidence="2">
    <location>
        <begin position="1"/>
        <end position="16"/>
    </location>
</feature>
<evidence type="ECO:0000259" key="3">
    <source>
        <dbReference type="Pfam" id="PF18322"/>
    </source>
</evidence>
<feature type="region of interest" description="Disordered" evidence="1">
    <location>
        <begin position="629"/>
        <end position="772"/>
    </location>
</feature>